<evidence type="ECO:0000256" key="1">
    <source>
        <dbReference type="ARBA" id="ARBA00004496"/>
    </source>
</evidence>
<dbReference type="Pfam" id="PF12755">
    <property type="entry name" value="Vac14_Fab1_bd"/>
    <property type="match status" value="1"/>
</dbReference>
<dbReference type="PANTHER" id="PTHR23346">
    <property type="entry name" value="TRANSLATIONAL ACTIVATOR GCN1-RELATED"/>
    <property type="match status" value="1"/>
</dbReference>
<dbReference type="PANTHER" id="PTHR23346:SF19">
    <property type="entry name" value="PROTEASOME ADAPTER AND SCAFFOLD PROTEIN ECM29"/>
    <property type="match status" value="1"/>
</dbReference>
<dbReference type="Pfam" id="PF23731">
    <property type="entry name" value="ARM_ECM29_C"/>
    <property type="match status" value="1"/>
</dbReference>
<dbReference type="GO" id="GO:0005737">
    <property type="term" value="C:cytoplasm"/>
    <property type="evidence" value="ECO:0007669"/>
    <property type="project" value="UniProtKB-SubCell"/>
</dbReference>
<dbReference type="SUPFAM" id="SSF48371">
    <property type="entry name" value="ARM repeat"/>
    <property type="match status" value="3"/>
</dbReference>
<keyword evidence="8" id="KW-1185">Reference proteome</keyword>
<keyword evidence="2" id="KW-0963">Cytoplasm</keyword>
<feature type="domain" description="Proteasome adapter and scaffold protein ECM29 HEAT-repeat" evidence="6">
    <location>
        <begin position="1306"/>
        <end position="1467"/>
    </location>
</feature>
<evidence type="ECO:0000259" key="5">
    <source>
        <dbReference type="Pfam" id="PF13001"/>
    </source>
</evidence>
<protein>
    <recommendedName>
        <fullName evidence="9">Proteasome component ECM29</fullName>
    </recommendedName>
</protein>
<organism evidence="7 8">
    <name type="scientific">Zygotorulaspora mrakii</name>
    <name type="common">Zygosaccharomyces mrakii</name>
    <dbReference type="NCBI Taxonomy" id="42260"/>
    <lineage>
        <taxon>Eukaryota</taxon>
        <taxon>Fungi</taxon>
        <taxon>Dikarya</taxon>
        <taxon>Ascomycota</taxon>
        <taxon>Saccharomycotina</taxon>
        <taxon>Saccharomycetes</taxon>
        <taxon>Saccharomycetales</taxon>
        <taxon>Saccharomycetaceae</taxon>
        <taxon>Zygotorulaspora</taxon>
    </lineage>
</organism>
<evidence type="ECO:0000313" key="7">
    <source>
        <dbReference type="EMBL" id="QLG75055.1"/>
    </source>
</evidence>
<evidence type="ECO:0000256" key="4">
    <source>
        <dbReference type="ARBA" id="ARBA00022942"/>
    </source>
</evidence>
<proteinExistence type="predicted"/>
<name>A0A7H9B8N6_ZYGMR</name>
<dbReference type="RefSeq" id="XP_037146780.1">
    <property type="nucleotide sequence ID" value="XM_037290885.1"/>
</dbReference>
<evidence type="ECO:0008006" key="9">
    <source>
        <dbReference type="Google" id="ProtNLM"/>
    </source>
</evidence>
<evidence type="ECO:0000259" key="6">
    <source>
        <dbReference type="Pfam" id="PF24492"/>
    </source>
</evidence>
<dbReference type="OrthoDB" id="16066at2759"/>
<dbReference type="InterPro" id="IPR024372">
    <property type="entry name" value="Ecm29_N"/>
</dbReference>
<feature type="domain" description="Proteasome component Ecm29 N-terminal" evidence="5">
    <location>
        <begin position="14"/>
        <end position="530"/>
    </location>
</feature>
<evidence type="ECO:0000256" key="3">
    <source>
        <dbReference type="ARBA" id="ARBA00022737"/>
    </source>
</evidence>
<dbReference type="GO" id="GO:0005634">
    <property type="term" value="C:nucleus"/>
    <property type="evidence" value="ECO:0007669"/>
    <property type="project" value="TreeGrafter"/>
</dbReference>
<dbReference type="InterPro" id="IPR055443">
    <property type="entry name" value="HEAT_ECM29"/>
</dbReference>
<dbReference type="KEGG" id="zmk:HG535_0H03820"/>
<keyword evidence="4" id="KW-0647">Proteasome</keyword>
<dbReference type="InterPro" id="IPR011989">
    <property type="entry name" value="ARM-like"/>
</dbReference>
<sequence>MTSQLPEQREIELVEKVELRLALADTPLKLEKCLDMFLAPLLLKLASPYASVRQAVFNSLKDILSRLNTFNDIKLPLEKLIQQAQSPPESVDGNDSNVRLYSLLMASKGIDRIDRVETSLLSSVIQGISKLPRNAGARMFHILCKMLKKWKQPEKGSKSEEDIQSRLKVNDKSDISFLTSRFTKFLLLSPARPDPQAGVIPRGYSCPGLSVADVSFFTYDAGVSFTKEQMIQFKKAVFNFVTSGLPLQDYAKTVFLLVASSDQGDLLEIASQELKRLAIPYEDETFIDSIITLYGGDKKTGCPPTRHELQEKILNILNRSLVATSKRLNVAIICSIGMNSKHYKMRSLCLKFIRHVAKNNISNLVSVREDGDDGVLETSIASLILHNLHSEGWPMLQLGSTTLNFNSSISQRRSQYETLGEILKRDGSLLEDLSYIEFLLDSLKGDVSEVHTSIQECLTSLTVKIPMLPESSKTKLRKLIRTCLADDYEIECAESKDKKDALMSCRMVCIKYANAAFPFNDPEARMFNIWGTARINRFDIIEESFKGLHPYWFKVNQIANTKEFRSSKEKLTAENKEVQFASTELYINLLLSEMQDKVKLPQASIWKTLGTAVRFSKQCLISESIYGKNTMVVQDEDWSIRIENSLVVDEKVHETVRDKIACFEKGLISKYLKFLCNEFTMKDQHNHQVCLSLYSDRIFGEVLLTLLRLCDDDALRSLESITPSLFNYLRSTETSQDTDIEIAANALGIVSACKRTLEDASDTMTKPKGNDSTVTEQASIIANSYILPRLYLRNNVDRAAGIDSAILLRKLTALLSASQNRKLINQLISQVCKSDMLERMGDQTSSNDFIVKITEVLQSSLINDTAATETWAYLSIHAASTAHFKHFFDKLFESHVSKQIDYLFSAGEAISVIAGGWESKFLHRQLDVRNVSFAKLKENFSRDRISYVLDQLLVSCDSTKPSLRKAACVWLLSLTQYLGHSGEISSRCNHIHIRFMRFLGDRDEFVQESAARGLALIYEIGNADLKEDMVKGLLRSFTDSAKGVNMSAGSVGADTELFDDNTLKTDEGSVRTYKDILNLASEVGDPALVYKFMSLAKSSSLWSSKKGIAFGLGAIVSKSSLQNLILTDEVTASRLIPKLFRYKFDPYPNVARSMNDIWQTLIQDTNATLNFFLKEILEELLRGMSNKEWRVREASTLALLYLMQTQQEEKLASHFLEIWTMAFRVVDDIKESVRVAGTKLTNVLAKALISSIDPAKGTNSDKSELILDHILPFFLGTKGLNSDAEEVRKFALTTVINLVKNSGDTIKPYAVQLVFEFTLLFSSIEPQVINYLSLNATKYNIDSNTIDIHRQNGVTTSPLFDAIDLLIKRSDDSMVEQHVNSAIKATKKAVGLPSKIAASAVLGLLVRRYSVLLTPFCGKLLKACTNSFESRSESVSLSFAKCFGLLFRIATVEKAGKYAAILCQMYFDSGENAQKKVVAAAIDAVLKQAPSQFENISSLFIPLLFIASNDVDKAVGSNFEQVWREASKSGSASVRLYLAEIIELLQKNISSADFSTRKTCSKTIVLLCENADRTIKPQQIQKMFEITMNSLVGRSWEGKDSLLRALQSLVAKFTKFVEGNSSLKESISVLFVTEISRKNVPYVKNALVPYCEFVTFFPAINLIEKLIAIAEFIFKGDTDVSELENSESINSSKRMKHDSDISKKSSKKNVEWEEYITNILKLCAKIFKSSTSPEACSFELLKFIIRRFSRLFKNTGTHYTWRSQVAICEVGNVVLESPYYLLNSRDFAEFIKELWGMAFEYNSTNESIENVKVQTVRLGAHIITKMPNLKNGIQSDLKNLSEMALTSKVEVELKNVNII</sequence>
<dbReference type="Proteomes" id="UP000509704">
    <property type="component" value="Chromosome 8"/>
</dbReference>
<dbReference type="EMBL" id="CP058611">
    <property type="protein sequence ID" value="QLG75055.1"/>
    <property type="molecule type" value="Genomic_DNA"/>
</dbReference>
<dbReference type="Pfam" id="PF13001">
    <property type="entry name" value="ECM29_N"/>
    <property type="match status" value="1"/>
</dbReference>
<evidence type="ECO:0000256" key="2">
    <source>
        <dbReference type="ARBA" id="ARBA00022490"/>
    </source>
</evidence>
<reference evidence="7 8" key="1">
    <citation type="submission" date="2020-07" db="EMBL/GenBank/DDBJ databases">
        <title>The yeast mating-type switching endonuclease HO is a domesticated member of an unorthodox homing genetic element family.</title>
        <authorList>
            <person name="Coughlan A.Y."/>
            <person name="Lombardi L."/>
            <person name="Braun-Galleani S."/>
            <person name="Martos A.R."/>
            <person name="Galeote V."/>
            <person name="Bigey F."/>
            <person name="Dequin S."/>
            <person name="Byrne K.P."/>
            <person name="Wolfe K.H."/>
        </authorList>
    </citation>
    <scope>NUCLEOTIDE SEQUENCE [LARGE SCALE GENOMIC DNA]</scope>
    <source>
        <strain evidence="7 8">NRRL Y-6702</strain>
    </source>
</reference>
<dbReference type="GO" id="GO:0036503">
    <property type="term" value="P:ERAD pathway"/>
    <property type="evidence" value="ECO:0007669"/>
    <property type="project" value="TreeGrafter"/>
</dbReference>
<gene>
    <name evidence="7" type="ORF">HG535_0H03820</name>
</gene>
<dbReference type="GO" id="GO:0060090">
    <property type="term" value="F:molecular adaptor activity"/>
    <property type="evidence" value="ECO:0007669"/>
    <property type="project" value="InterPro"/>
</dbReference>
<evidence type="ECO:0000313" key="8">
    <source>
        <dbReference type="Proteomes" id="UP000509704"/>
    </source>
</evidence>
<keyword evidence="3" id="KW-0677">Repeat</keyword>
<comment type="subcellular location">
    <subcellularLocation>
        <location evidence="1">Cytoplasm</location>
    </subcellularLocation>
</comment>
<dbReference type="Pfam" id="PF24492">
    <property type="entry name" value="HEAT_ECM29"/>
    <property type="match status" value="1"/>
</dbReference>
<accession>A0A7H9B8N6</accession>
<dbReference type="GO" id="GO:0043248">
    <property type="term" value="P:proteasome assembly"/>
    <property type="evidence" value="ECO:0007669"/>
    <property type="project" value="InterPro"/>
</dbReference>
<dbReference type="InterPro" id="IPR016024">
    <property type="entry name" value="ARM-type_fold"/>
</dbReference>
<dbReference type="GO" id="GO:0000502">
    <property type="term" value="C:proteasome complex"/>
    <property type="evidence" value="ECO:0007669"/>
    <property type="project" value="UniProtKB-KW"/>
</dbReference>
<dbReference type="GeneID" id="59238858"/>
<dbReference type="Gene3D" id="1.25.10.10">
    <property type="entry name" value="Leucine-rich Repeat Variant"/>
    <property type="match status" value="3"/>
</dbReference>